<comment type="subcellular location">
    <subcellularLocation>
        <location evidence="8">Plastid</location>
        <location evidence="8">Chloroplast</location>
    </subcellularLocation>
</comment>
<evidence type="ECO:0000259" key="10">
    <source>
        <dbReference type="PROSITE" id="PS50075"/>
    </source>
</evidence>
<name>A0A0C5DI22_GRALE</name>
<proteinExistence type="inferred from homology"/>
<keyword evidence="5 8" id="KW-0276">Fatty acid metabolism</keyword>
<dbReference type="InterPro" id="IPR003231">
    <property type="entry name" value="ACP"/>
</dbReference>
<dbReference type="GO" id="GO:0005829">
    <property type="term" value="C:cytosol"/>
    <property type="evidence" value="ECO:0007669"/>
    <property type="project" value="TreeGrafter"/>
</dbReference>
<keyword evidence="3 8" id="KW-0444">Lipid biosynthesis</keyword>
<keyword evidence="11" id="KW-0934">Plastid</keyword>
<geneLocation type="chloroplast" evidence="11"/>
<comment type="pathway">
    <text evidence="8">Lipid metabolism; fatty acid biosynthesis.</text>
</comment>
<dbReference type="PROSITE" id="PS00012">
    <property type="entry name" value="PHOSPHOPANTETHEINE"/>
    <property type="match status" value="1"/>
</dbReference>
<evidence type="ECO:0000256" key="8">
    <source>
        <dbReference type="HAMAP-Rule" id="MF_01217"/>
    </source>
</evidence>
<feature type="domain" description="Carrier" evidence="10">
    <location>
        <begin position="8"/>
        <end position="82"/>
    </location>
</feature>
<organism evidence="11">
    <name type="scientific">Gracilariopsis lemaneiformis</name>
    <name type="common">Red alga</name>
    <name type="synonym">Gracilaria lemaneiformis</name>
    <dbReference type="NCBI Taxonomy" id="2782"/>
    <lineage>
        <taxon>Eukaryota</taxon>
        <taxon>Rhodophyta</taxon>
        <taxon>Florideophyceae</taxon>
        <taxon>Rhodymeniophycidae</taxon>
        <taxon>Gracilariales</taxon>
        <taxon>Gracilariaceae</taxon>
        <taxon>Gracilariopsis</taxon>
    </lineage>
</organism>
<dbReference type="HAMAP" id="MF_01217">
    <property type="entry name" value="Acyl_carrier"/>
    <property type="match status" value="1"/>
</dbReference>
<dbReference type="InterPro" id="IPR006162">
    <property type="entry name" value="Ppantetheine_attach_site"/>
</dbReference>
<dbReference type="GO" id="GO:0009245">
    <property type="term" value="P:lipid A biosynthetic process"/>
    <property type="evidence" value="ECO:0007669"/>
    <property type="project" value="TreeGrafter"/>
</dbReference>
<reference evidence="12" key="2">
    <citation type="journal article" date="2016" name="Mitochondrial DNA Part B Resour">
        <title>The complete chloroplast genome of Gracilariopsis lemaneiformis, an important economic red alga of the family Gracilariaceae.</title>
        <authorList>
            <person name="Zhang Y."/>
            <person name="Guo Y.-M."/>
            <person name="Li T.-J."/>
            <person name="Chen C.-H."/>
            <person name="Shen K.-N."/>
            <person name="Hsiao C.-D."/>
        </authorList>
    </citation>
    <scope>NUCLEOTIDE SEQUENCE</scope>
</reference>
<dbReference type="EMBL" id="KU179794">
    <property type="protein sequence ID" value="AML79830.1"/>
    <property type="molecule type" value="Genomic_DNA"/>
</dbReference>
<keyword evidence="4 8" id="KW-0597">Phosphoprotein</keyword>
<dbReference type="Pfam" id="PF00550">
    <property type="entry name" value="PP-binding"/>
    <property type="match status" value="1"/>
</dbReference>
<dbReference type="PANTHER" id="PTHR20863:SF76">
    <property type="entry name" value="CARRIER DOMAIN-CONTAINING PROTEIN"/>
    <property type="match status" value="1"/>
</dbReference>
<evidence type="ECO:0000313" key="12">
    <source>
        <dbReference type="EMBL" id="AML79830.1"/>
    </source>
</evidence>
<reference evidence="11" key="1">
    <citation type="submission" date="2014-12" db="EMBL/GenBank/DDBJ databases">
        <title>The complete chloroplast genome of Gracilariopsis lemaneiformis.</title>
        <authorList>
            <person name="Bi G."/>
            <person name="Du Q."/>
            <person name="Sui Z."/>
            <person name="Mao Y."/>
        </authorList>
    </citation>
    <scope>NUCLEOTIDE SEQUENCE</scope>
</reference>
<feature type="modified residue" description="O-(pantetheine 4'-phosphoryl)serine" evidence="8">
    <location>
        <position position="42"/>
    </location>
</feature>
<keyword evidence="7 8" id="KW-0275">Fatty acid biosynthesis</keyword>
<evidence type="ECO:0000256" key="3">
    <source>
        <dbReference type="ARBA" id="ARBA00022516"/>
    </source>
</evidence>
<dbReference type="InterPro" id="IPR009081">
    <property type="entry name" value="PP-bd_ACP"/>
</dbReference>
<keyword evidence="6 8" id="KW-0443">Lipid metabolism</keyword>
<dbReference type="RefSeq" id="YP_009237785.1">
    <property type="nucleotide sequence ID" value="NC_029644.1"/>
</dbReference>
<dbReference type="GO" id="GO:0000036">
    <property type="term" value="F:acyl carrier activity"/>
    <property type="evidence" value="ECO:0007669"/>
    <property type="project" value="UniProtKB-UniRule"/>
</dbReference>
<evidence type="ECO:0000256" key="6">
    <source>
        <dbReference type="ARBA" id="ARBA00023098"/>
    </source>
</evidence>
<dbReference type="NCBIfam" id="TIGR00517">
    <property type="entry name" value="acyl_carrier"/>
    <property type="match status" value="1"/>
</dbReference>
<sequence>MSSAQSEQSILDKVKNIVAEQLHVDLEKIEGESTFIELGADSLDTVELVMAIEEGFCIDIPDEDAETIKTLDQAVEFIEKAVEGSKS</sequence>
<comment type="PTM">
    <text evidence="8">4'-phosphopantetheine is transferred from CoA to a specific serine of apo-ACP by AcpS. This modification is essential for activity because fatty acids are bound in thioester linkage to the sulfhydryl of the prosthetic group.</text>
</comment>
<dbReference type="SUPFAM" id="SSF47336">
    <property type="entry name" value="ACP-like"/>
    <property type="match status" value="1"/>
</dbReference>
<dbReference type="EMBL" id="KP330491">
    <property type="protein sequence ID" value="AJO68543.1"/>
    <property type="molecule type" value="Genomic_DNA"/>
</dbReference>
<accession>A0A0C5DI22</accession>
<dbReference type="NCBIfam" id="NF002148">
    <property type="entry name" value="PRK00982.1-2"/>
    <property type="match status" value="1"/>
</dbReference>
<evidence type="ECO:0000313" key="11">
    <source>
        <dbReference type="EMBL" id="AJO68543.1"/>
    </source>
</evidence>
<comment type="function">
    <text evidence="8 9">Carrier of the growing fatty acid chain in fatty acid biosynthesis.</text>
</comment>
<dbReference type="NCBIfam" id="NF002150">
    <property type="entry name" value="PRK00982.1-4"/>
    <property type="match status" value="1"/>
</dbReference>
<dbReference type="GeneID" id="26995382"/>
<evidence type="ECO:0000256" key="2">
    <source>
        <dbReference type="ARBA" id="ARBA00022450"/>
    </source>
</evidence>
<evidence type="ECO:0000256" key="7">
    <source>
        <dbReference type="ARBA" id="ARBA00023160"/>
    </source>
</evidence>
<dbReference type="AlphaFoldDB" id="A0A0C5DI22"/>
<dbReference type="PANTHER" id="PTHR20863">
    <property type="entry name" value="ACYL CARRIER PROTEIN"/>
    <property type="match status" value="1"/>
</dbReference>
<dbReference type="NCBIfam" id="NF002151">
    <property type="entry name" value="PRK00982.1-5"/>
    <property type="match status" value="1"/>
</dbReference>
<evidence type="ECO:0000256" key="9">
    <source>
        <dbReference type="RuleBase" id="RU000722"/>
    </source>
</evidence>
<dbReference type="Gene3D" id="1.10.1200.10">
    <property type="entry name" value="ACP-like"/>
    <property type="match status" value="1"/>
</dbReference>
<evidence type="ECO:0000256" key="5">
    <source>
        <dbReference type="ARBA" id="ARBA00022832"/>
    </source>
</evidence>
<dbReference type="GO" id="GO:0000035">
    <property type="term" value="F:acyl binding"/>
    <property type="evidence" value="ECO:0007669"/>
    <property type="project" value="TreeGrafter"/>
</dbReference>
<dbReference type="PROSITE" id="PS50075">
    <property type="entry name" value="CARRIER"/>
    <property type="match status" value="1"/>
</dbReference>
<keyword evidence="11" id="KW-0150">Chloroplast</keyword>
<dbReference type="UniPathway" id="UPA00094"/>
<dbReference type="InterPro" id="IPR036736">
    <property type="entry name" value="ACP-like_sf"/>
</dbReference>
<gene>
    <name evidence="11" type="primary">orf8</name>
    <name evidence="8" type="synonym">acpP</name>
</gene>
<evidence type="ECO:0000256" key="1">
    <source>
        <dbReference type="ARBA" id="ARBA00010930"/>
    </source>
</evidence>
<dbReference type="GO" id="GO:0016020">
    <property type="term" value="C:membrane"/>
    <property type="evidence" value="ECO:0007669"/>
    <property type="project" value="GOC"/>
</dbReference>
<keyword evidence="2 8" id="KW-0596">Phosphopantetheine</keyword>
<comment type="similarity">
    <text evidence="1 8">Belongs to the acyl carrier protein (ACP) family.</text>
</comment>
<dbReference type="GO" id="GO:0009507">
    <property type="term" value="C:chloroplast"/>
    <property type="evidence" value="ECO:0007669"/>
    <property type="project" value="UniProtKB-SubCell"/>
</dbReference>
<evidence type="ECO:0000256" key="4">
    <source>
        <dbReference type="ARBA" id="ARBA00022553"/>
    </source>
</evidence>
<protein>
    <recommendedName>
        <fullName evidence="8 9">Acyl carrier protein</fullName>
        <shortName evidence="8">ACP</shortName>
    </recommendedName>
</protein>